<evidence type="ECO:0000259" key="3">
    <source>
        <dbReference type="Pfam" id="PF25954"/>
    </source>
</evidence>
<feature type="domain" description="YknX-like C-terminal permuted SH3-like" evidence="4">
    <location>
        <begin position="283"/>
        <end position="351"/>
    </location>
</feature>
<organism evidence="5 6">
    <name type="scientific">SAR86 cluster bacterium</name>
    <dbReference type="NCBI Taxonomy" id="2030880"/>
    <lineage>
        <taxon>Bacteria</taxon>
        <taxon>Pseudomonadati</taxon>
        <taxon>Pseudomonadota</taxon>
        <taxon>Gammaproteobacteria</taxon>
        <taxon>SAR86 cluster</taxon>
    </lineage>
</organism>
<dbReference type="FunFam" id="2.40.30.170:FF:000010">
    <property type="entry name" value="Efflux RND transporter periplasmic adaptor subunit"/>
    <property type="match status" value="1"/>
</dbReference>
<protein>
    <submittedName>
        <fullName evidence="5">Efflux RND transporter periplasmic adaptor subunit</fullName>
    </submittedName>
</protein>
<dbReference type="GO" id="GO:0015562">
    <property type="term" value="F:efflux transmembrane transporter activity"/>
    <property type="evidence" value="ECO:0007669"/>
    <property type="project" value="TreeGrafter"/>
</dbReference>
<comment type="similarity">
    <text evidence="1">Belongs to the membrane fusion protein (MFP) (TC 8.A.1) family.</text>
</comment>
<name>A0A972VYC0_9GAMM</name>
<feature type="coiled-coil region" evidence="2">
    <location>
        <begin position="105"/>
        <end position="132"/>
    </location>
</feature>
<evidence type="ECO:0000259" key="4">
    <source>
        <dbReference type="Pfam" id="PF25989"/>
    </source>
</evidence>
<dbReference type="Gene3D" id="2.40.30.170">
    <property type="match status" value="1"/>
</dbReference>
<dbReference type="InterPro" id="IPR058792">
    <property type="entry name" value="Beta-barrel_RND_2"/>
</dbReference>
<keyword evidence="2" id="KW-0175">Coiled coil</keyword>
<dbReference type="PANTHER" id="PTHR30469:SF16">
    <property type="entry name" value="HAE1 FAMILY EFFLUX PUMP MFP COMPONENT"/>
    <property type="match status" value="1"/>
</dbReference>
<dbReference type="Gene3D" id="2.40.420.20">
    <property type="match status" value="1"/>
</dbReference>
<dbReference type="Pfam" id="PF25954">
    <property type="entry name" value="Beta-barrel_RND_2"/>
    <property type="match status" value="1"/>
</dbReference>
<comment type="caution">
    <text evidence="5">The sequence shown here is derived from an EMBL/GenBank/DDBJ whole genome shotgun (WGS) entry which is preliminary data.</text>
</comment>
<accession>A0A972VYC0</accession>
<proteinExistence type="inferred from homology"/>
<dbReference type="NCBIfam" id="TIGR01730">
    <property type="entry name" value="RND_mfp"/>
    <property type="match status" value="1"/>
</dbReference>
<dbReference type="EMBL" id="JABMOJ010000407">
    <property type="protein sequence ID" value="NQV65831.1"/>
    <property type="molecule type" value="Genomic_DNA"/>
</dbReference>
<dbReference type="GO" id="GO:1990281">
    <property type="term" value="C:efflux pump complex"/>
    <property type="evidence" value="ECO:0007669"/>
    <property type="project" value="TreeGrafter"/>
</dbReference>
<dbReference type="InterPro" id="IPR006143">
    <property type="entry name" value="RND_pump_MFP"/>
</dbReference>
<dbReference type="Pfam" id="PF25989">
    <property type="entry name" value="YknX_C"/>
    <property type="match status" value="1"/>
</dbReference>
<dbReference type="Gene3D" id="2.40.50.100">
    <property type="match status" value="1"/>
</dbReference>
<dbReference type="AlphaFoldDB" id="A0A972VYC0"/>
<dbReference type="PANTHER" id="PTHR30469">
    <property type="entry name" value="MULTIDRUG RESISTANCE PROTEIN MDTA"/>
    <property type="match status" value="1"/>
</dbReference>
<evidence type="ECO:0000313" key="6">
    <source>
        <dbReference type="Proteomes" id="UP000754644"/>
    </source>
</evidence>
<sequence>MNFAKQHPIIVICLILLLALTGLTANTWIQSQQADSGRGRGANATLVETRPAYQTILIDQIEAIGTARANESVLLTAKVTDTVRKVNFEDGQFVSQGDILVELTNGEETAQLAEAQATLDEASRQYSRVSNLIAQKLASETQLDVEKTRMQTAQARLEAIMARLDDRLIRAPFSGILGFRNTSPGTLLTSSTPVTSLDDISAIKLDFAIPENYLSTLEPGQEVVAGSAAYPDQFFTGVVATINSRVDPVTRAVMVRAVINNTNKQLRPGMLLTVKLVLSRTPALVIPESAVIPIQDRQYVYLIDPQGIAQRQEITVGRRRAGIVEVLSGISVDEEVITAGVIKINPGSKVSKKSDRQGNASS</sequence>
<dbReference type="SUPFAM" id="SSF111369">
    <property type="entry name" value="HlyD-like secretion proteins"/>
    <property type="match status" value="1"/>
</dbReference>
<reference evidence="5" key="1">
    <citation type="submission" date="2020-05" db="EMBL/GenBank/DDBJ databases">
        <title>Sulfur intermediates as new biogeochemical hubs in an aquatic model microbial ecosystem.</title>
        <authorList>
            <person name="Vigneron A."/>
        </authorList>
    </citation>
    <scope>NUCLEOTIDE SEQUENCE</scope>
    <source>
        <strain evidence="5">Bin.250</strain>
    </source>
</reference>
<dbReference type="Gene3D" id="1.10.287.470">
    <property type="entry name" value="Helix hairpin bin"/>
    <property type="match status" value="1"/>
</dbReference>
<dbReference type="InterPro" id="IPR058637">
    <property type="entry name" value="YknX-like_C"/>
</dbReference>
<evidence type="ECO:0000256" key="1">
    <source>
        <dbReference type="ARBA" id="ARBA00009477"/>
    </source>
</evidence>
<dbReference type="Proteomes" id="UP000754644">
    <property type="component" value="Unassembled WGS sequence"/>
</dbReference>
<evidence type="ECO:0000313" key="5">
    <source>
        <dbReference type="EMBL" id="NQV65831.1"/>
    </source>
</evidence>
<evidence type="ECO:0000256" key="2">
    <source>
        <dbReference type="SAM" id="Coils"/>
    </source>
</evidence>
<feature type="domain" description="CusB-like beta-barrel" evidence="3">
    <location>
        <begin position="205"/>
        <end position="277"/>
    </location>
</feature>
<gene>
    <name evidence="5" type="ORF">HQ497_10755</name>
</gene>